<protein>
    <submittedName>
        <fullName evidence="1">Neck protein</fullName>
    </submittedName>
</protein>
<organism evidence="1">
    <name type="scientific">Aeromonas phage vB_AehM_DM2</name>
    <dbReference type="NCBI Taxonomy" id="2973716"/>
    <lineage>
        <taxon>Viruses</taxon>
        <taxon>Duplodnaviria</taxon>
        <taxon>Heunggongvirae</taxon>
        <taxon>Uroviricota</taxon>
        <taxon>Caudoviricetes</taxon>
        <taxon>Pantevenvirales</taxon>
        <taxon>Straboviridae</taxon>
        <taxon>Biquartavirus</taxon>
    </lineage>
</organism>
<evidence type="ECO:0000313" key="1">
    <source>
        <dbReference type="EMBL" id="UYD60565.1"/>
    </source>
</evidence>
<dbReference type="Pfam" id="PF11649">
    <property type="entry name" value="T4_neck-protein"/>
    <property type="match status" value="1"/>
</dbReference>
<accession>A0AA95C875</accession>
<proteinExistence type="predicted"/>
<dbReference type="EMBL" id="OP380605">
    <property type="protein sequence ID" value="UYD60565.1"/>
    <property type="molecule type" value="Genomic_DNA"/>
</dbReference>
<name>A0AA95C875_9CAUD</name>
<sequence>MMDKSLFATLENRGGYMRTNEKNILNPYVKFNKHEGTQALQDTLVAESIQMRGIEFYYLEREFTNLDLLFGEDVNSRFEKAWKFAAWLNSFESYEGQQSFFSKFGHTQNDEIRISINPGLFKYQVNGKEPALGDLIYMPMDNSLFEITWVEPYSPFYQNGKNPIRVIVAQKFIYSGEKITPVVQEKPEIEDMYNGLDLAPLLNLDGMIDQKIDQFAENIAVQQKVKQYAEPFDPISTNAFGNFDSPFGKHEA</sequence>
<gene>
    <name evidence="1" type="ORF">NPHMPGLK_00230</name>
</gene>
<dbReference type="InterPro" id="IPR021674">
    <property type="entry name" value="Phage_T4_Gp14_neck-protein"/>
</dbReference>
<reference evidence="1" key="1">
    <citation type="submission" date="2022-09" db="EMBL/GenBank/DDBJ databases">
        <title>On Diversity and Genetic Richness: Insights on Aeromonad Phage Diversity through Physicochemical and Molecular Analysis.</title>
        <authorList>
            <person name="Papa D.M."/>
            <person name="Rousseau G."/>
            <person name="Tremblay D."/>
            <person name="Labrie S."/>
            <person name="Gutierrez T.A."/>
            <person name="Ramos J.D."/>
            <person name="Moineau S."/>
        </authorList>
    </citation>
    <scope>NUCLEOTIDE SEQUENCE</scope>
</reference>